<comment type="caution">
    <text evidence="1">The sequence shown here is derived from an EMBL/GenBank/DDBJ whole genome shotgun (WGS) entry which is preliminary data.</text>
</comment>
<accession>A0ABV4XE65</accession>
<evidence type="ECO:0000313" key="2">
    <source>
        <dbReference type="Proteomes" id="UP001576774"/>
    </source>
</evidence>
<dbReference type="Proteomes" id="UP001576774">
    <property type="component" value="Unassembled WGS sequence"/>
</dbReference>
<dbReference type="Pfam" id="PF11360">
    <property type="entry name" value="DUF3110"/>
    <property type="match status" value="1"/>
</dbReference>
<dbReference type="InterPro" id="IPR021503">
    <property type="entry name" value="DUF3110"/>
</dbReference>
<gene>
    <name evidence="1" type="ORF">ACE1CC_29955</name>
</gene>
<organism evidence="1 2">
    <name type="scientific">Floridaenema aerugineum BLCC-F46</name>
    <dbReference type="NCBI Taxonomy" id="3153654"/>
    <lineage>
        <taxon>Bacteria</taxon>
        <taxon>Bacillati</taxon>
        <taxon>Cyanobacteriota</taxon>
        <taxon>Cyanophyceae</taxon>
        <taxon>Oscillatoriophycideae</taxon>
        <taxon>Aerosakkonematales</taxon>
        <taxon>Aerosakkonemataceae</taxon>
        <taxon>Floridanema</taxon>
        <taxon>Floridanema aerugineum</taxon>
    </lineage>
</organism>
<keyword evidence="2" id="KW-1185">Reference proteome</keyword>
<proteinExistence type="predicted"/>
<dbReference type="RefSeq" id="WP_413274099.1">
    <property type="nucleotide sequence ID" value="NZ_JBHFNQ010000217.1"/>
</dbReference>
<reference evidence="1 2" key="1">
    <citation type="submission" date="2024-09" db="EMBL/GenBank/DDBJ databases">
        <title>Floridaenema gen nov. (Aerosakkonemataceae, Aerosakkonematales ord. nov., Cyanobacteria) from benthic tropical and subtropical fresh waters, with the description of four new species.</title>
        <authorList>
            <person name="Moretto J.A."/>
            <person name="Berthold D.E."/>
            <person name="Lefler F.W."/>
            <person name="Huang I.-S."/>
            <person name="Laughinghouse H. IV."/>
        </authorList>
    </citation>
    <scope>NUCLEOTIDE SEQUENCE [LARGE SCALE GENOMIC DNA]</scope>
    <source>
        <strain evidence="1 2">BLCC-F46</strain>
    </source>
</reference>
<sequence length="140" mass="16023">MRVFVLLFNAGTDNEGIHTLQIGDRNKVLMFESEDDATRYGLMLEAQDFPPASVESMDDREIKAFCESADYDWELVPDGELTLPPEASVEETDWQIDDEFDAEFEDDFDDELLAESEESEASEMSDAELDKIRRRLEGLL</sequence>
<dbReference type="EMBL" id="JBHFNQ010000217">
    <property type="protein sequence ID" value="MFB2881095.1"/>
    <property type="molecule type" value="Genomic_DNA"/>
</dbReference>
<name>A0ABV4XE65_9CYAN</name>
<evidence type="ECO:0000313" key="1">
    <source>
        <dbReference type="EMBL" id="MFB2881095.1"/>
    </source>
</evidence>
<protein>
    <submittedName>
        <fullName evidence="1">DUF3110 domain-containing protein</fullName>
    </submittedName>
</protein>